<dbReference type="SUPFAM" id="SSF50475">
    <property type="entry name" value="FMN-binding split barrel"/>
    <property type="match status" value="1"/>
</dbReference>
<proteinExistence type="inferred from homology"/>
<protein>
    <submittedName>
        <fullName evidence="3">Nitroreductase family deazaflavin-dependent oxidoreductase</fullName>
    </submittedName>
</protein>
<dbReference type="PANTHER" id="PTHR39428:SF3">
    <property type="entry name" value="DEAZAFLAVIN-DEPENDENT NITROREDUCTASE"/>
    <property type="match status" value="1"/>
</dbReference>
<dbReference type="NCBIfam" id="TIGR00026">
    <property type="entry name" value="hi_GC_TIGR00026"/>
    <property type="match status" value="1"/>
</dbReference>
<evidence type="ECO:0000313" key="4">
    <source>
        <dbReference type="Proteomes" id="UP001501183"/>
    </source>
</evidence>
<dbReference type="RefSeq" id="WP_345352760.1">
    <property type="nucleotide sequence ID" value="NZ_BAABFB010000075.1"/>
</dbReference>
<dbReference type="InterPro" id="IPR004378">
    <property type="entry name" value="F420H2_quin_Rdtase"/>
</dbReference>
<accession>A0ABP8PRD2</accession>
<organism evidence="3 4">
    <name type="scientific">Rhodococcus olei</name>
    <dbReference type="NCBI Taxonomy" id="2161675"/>
    <lineage>
        <taxon>Bacteria</taxon>
        <taxon>Bacillati</taxon>
        <taxon>Actinomycetota</taxon>
        <taxon>Actinomycetes</taxon>
        <taxon>Mycobacteriales</taxon>
        <taxon>Nocardiaceae</taxon>
        <taxon>Rhodococcus</taxon>
    </lineage>
</organism>
<comment type="catalytic activity">
    <reaction evidence="2">
        <text>oxidized coenzyme F420-(gamma-L-Glu)(n) + a quinol + H(+) = reduced coenzyme F420-(gamma-L-Glu)(n) + a quinone</text>
        <dbReference type="Rhea" id="RHEA:39663"/>
        <dbReference type="Rhea" id="RHEA-COMP:12939"/>
        <dbReference type="Rhea" id="RHEA-COMP:14378"/>
        <dbReference type="ChEBI" id="CHEBI:15378"/>
        <dbReference type="ChEBI" id="CHEBI:24646"/>
        <dbReference type="ChEBI" id="CHEBI:132124"/>
        <dbReference type="ChEBI" id="CHEBI:133980"/>
        <dbReference type="ChEBI" id="CHEBI:139511"/>
    </reaction>
</comment>
<evidence type="ECO:0000256" key="2">
    <source>
        <dbReference type="ARBA" id="ARBA00049106"/>
    </source>
</evidence>
<dbReference type="PANTHER" id="PTHR39428">
    <property type="entry name" value="F420H(2)-DEPENDENT QUINONE REDUCTASE RV1261C"/>
    <property type="match status" value="1"/>
</dbReference>
<dbReference type="Gene3D" id="2.30.110.10">
    <property type="entry name" value="Electron Transport, Fmn-binding Protein, Chain A"/>
    <property type="match status" value="1"/>
</dbReference>
<comment type="caution">
    <text evidence="3">The sequence shown here is derived from an EMBL/GenBank/DDBJ whole genome shotgun (WGS) entry which is preliminary data.</text>
</comment>
<name>A0ABP8PRD2_9NOCA</name>
<evidence type="ECO:0000313" key="3">
    <source>
        <dbReference type="EMBL" id="GAA4490105.1"/>
    </source>
</evidence>
<comment type="similarity">
    <text evidence="1">Belongs to the F420H(2)-dependent quinone reductase family.</text>
</comment>
<gene>
    <name evidence="3" type="ORF">GCM10023094_52760</name>
</gene>
<evidence type="ECO:0000256" key="1">
    <source>
        <dbReference type="ARBA" id="ARBA00008710"/>
    </source>
</evidence>
<dbReference type="InterPro" id="IPR012349">
    <property type="entry name" value="Split_barrel_FMN-bd"/>
</dbReference>
<keyword evidence="4" id="KW-1185">Reference proteome</keyword>
<dbReference type="EMBL" id="BAABFB010000075">
    <property type="protein sequence ID" value="GAA4490105.1"/>
    <property type="molecule type" value="Genomic_DNA"/>
</dbReference>
<reference evidence="4" key="1">
    <citation type="journal article" date="2019" name="Int. J. Syst. Evol. Microbiol.">
        <title>The Global Catalogue of Microorganisms (GCM) 10K type strain sequencing project: providing services to taxonomists for standard genome sequencing and annotation.</title>
        <authorList>
            <consortium name="The Broad Institute Genomics Platform"/>
            <consortium name="The Broad Institute Genome Sequencing Center for Infectious Disease"/>
            <person name="Wu L."/>
            <person name="Ma J."/>
        </authorList>
    </citation>
    <scope>NUCLEOTIDE SEQUENCE [LARGE SCALE GENOMIC DNA]</scope>
    <source>
        <strain evidence="4">JCM 32206</strain>
    </source>
</reference>
<dbReference type="Pfam" id="PF04075">
    <property type="entry name" value="F420H2_quin_red"/>
    <property type="match status" value="1"/>
</dbReference>
<dbReference type="Proteomes" id="UP001501183">
    <property type="component" value="Unassembled WGS sequence"/>
</dbReference>
<sequence length="154" mass="17243">MKRPPLLDTKLTRVVIKWMSKSNVVAYRATGGRIGGKWRVGSAAKNGLPICLLTTTGRKSGEPRVSPLLFLEDGDRVVLVASQGGQPKNPLWYLNLTSDPNVTIQIRSRTRKLVAHVADDEERAQLWPKLVAMYPEFDDYQSWTDRKIPVVVCA</sequence>